<evidence type="ECO:0000259" key="7">
    <source>
        <dbReference type="PROSITE" id="PS50048"/>
    </source>
</evidence>
<gene>
    <name evidence="8" type="ORF">CKM354_000577000</name>
</gene>
<dbReference type="InterPro" id="IPR001138">
    <property type="entry name" value="Zn2Cys6_DnaBD"/>
</dbReference>
<dbReference type="GeneID" id="68291345"/>
<keyword evidence="3" id="KW-0805">Transcription regulation</keyword>
<dbReference type="AlphaFoldDB" id="A0A9P3CDY3"/>
<keyword evidence="2" id="KW-0862">Zinc</keyword>
<dbReference type="SUPFAM" id="SSF57701">
    <property type="entry name" value="Zn2/Cys6 DNA-binding domain"/>
    <property type="match status" value="1"/>
</dbReference>
<dbReference type="Proteomes" id="UP000825890">
    <property type="component" value="Unassembled WGS sequence"/>
</dbReference>
<keyword evidence="4" id="KW-0238">DNA-binding</keyword>
<evidence type="ECO:0000256" key="2">
    <source>
        <dbReference type="ARBA" id="ARBA00022833"/>
    </source>
</evidence>
<dbReference type="Pfam" id="PF00172">
    <property type="entry name" value="Zn_clus"/>
    <property type="match status" value="1"/>
</dbReference>
<evidence type="ECO:0000256" key="1">
    <source>
        <dbReference type="ARBA" id="ARBA00022723"/>
    </source>
</evidence>
<dbReference type="GO" id="GO:0008270">
    <property type="term" value="F:zinc ion binding"/>
    <property type="evidence" value="ECO:0007669"/>
    <property type="project" value="InterPro"/>
</dbReference>
<dbReference type="GO" id="GO:0003677">
    <property type="term" value="F:DNA binding"/>
    <property type="evidence" value="ECO:0007669"/>
    <property type="project" value="UniProtKB-KW"/>
</dbReference>
<dbReference type="InterPro" id="IPR052360">
    <property type="entry name" value="Transcr_Regulatory_Proteins"/>
</dbReference>
<dbReference type="OrthoDB" id="2593732at2759"/>
<reference evidence="8 9" key="1">
    <citation type="submission" date="2021-01" db="EMBL/GenBank/DDBJ databases">
        <title>Cercospora kikuchii MAFF 305040 whole genome shotgun sequence.</title>
        <authorList>
            <person name="Kashiwa T."/>
            <person name="Suzuki T."/>
        </authorList>
    </citation>
    <scope>NUCLEOTIDE SEQUENCE [LARGE SCALE GENOMIC DNA]</scope>
    <source>
        <strain evidence="8 9">MAFF 305040</strain>
    </source>
</reference>
<name>A0A9P3CDY3_9PEZI</name>
<dbReference type="CDD" id="cd00067">
    <property type="entry name" value="GAL4"/>
    <property type="match status" value="1"/>
</dbReference>
<keyword evidence="5" id="KW-0804">Transcription</keyword>
<sequence length="545" mass="61454">MSHRADSSSTVKSVRQRANHSKSRTGCYTCKQRRVKCDEVKPVCLRCQSAARECLSDPRQPKQIRTIPRATVSAPLNGIPVALDTDAQSAMSYFCHCTLPAFQQCEPSPLWEYMKQELYHSPSMCFMAIAIGYEHQGMRAPSSSSSTQSSIFNARAVQSLRQTIEDAEADSTSSTMFTVVFHSLLLVILHCFRKSFTEVGIHLEHGLRIAWEATTRYDMATEVPLRESLRLLKQYCIAMALFNPLLPQQAVHSARNSAPNQALANPESLKSGSGPLAVSADDQVVQGELEDLILDLIGTTLTTRRPHIDLDAGGDLTFAEPLTVNDALLEKISAFRARHVALEAAIDRRLASKTVQRAQQFKLAKARCMTIGVYIRCRWSGYQCHFDVEMETFSRIIDLTETYLAEELQRTADGSEGRSEPLVFLGHGLISTLSFVSRICRQQELRHRALKVMERCEGQDGPWSSELAVLICKAVIAYEERKALQDDPSFAITGYIPEHCRVRYYYYSNDINERDDGTRREILRVFRMRQGPQSDFVHEDIDLDK</sequence>
<feature type="domain" description="Zn(2)-C6 fungal-type" evidence="7">
    <location>
        <begin position="26"/>
        <end position="54"/>
    </location>
</feature>
<organism evidence="8 9">
    <name type="scientific">Cercospora kikuchii</name>
    <dbReference type="NCBI Taxonomy" id="84275"/>
    <lineage>
        <taxon>Eukaryota</taxon>
        <taxon>Fungi</taxon>
        <taxon>Dikarya</taxon>
        <taxon>Ascomycota</taxon>
        <taxon>Pezizomycotina</taxon>
        <taxon>Dothideomycetes</taxon>
        <taxon>Dothideomycetidae</taxon>
        <taxon>Mycosphaerellales</taxon>
        <taxon>Mycosphaerellaceae</taxon>
        <taxon>Cercospora</taxon>
    </lineage>
</organism>
<dbReference type="PANTHER" id="PTHR36206">
    <property type="entry name" value="ASPERCRYPTIN BIOSYNTHESIS CLUSTER-SPECIFIC TRANSCRIPTION REGULATOR ATNN-RELATED"/>
    <property type="match status" value="1"/>
</dbReference>
<evidence type="ECO:0000313" key="8">
    <source>
        <dbReference type="EMBL" id="GIZ42504.1"/>
    </source>
</evidence>
<keyword evidence="1" id="KW-0479">Metal-binding</keyword>
<comment type="caution">
    <text evidence="8">The sequence shown here is derived from an EMBL/GenBank/DDBJ whole genome shotgun (WGS) entry which is preliminary data.</text>
</comment>
<evidence type="ECO:0000313" key="9">
    <source>
        <dbReference type="Proteomes" id="UP000825890"/>
    </source>
</evidence>
<dbReference type="Gene3D" id="4.10.240.10">
    <property type="entry name" value="Zn(2)-C6 fungal-type DNA-binding domain"/>
    <property type="match status" value="1"/>
</dbReference>
<dbReference type="PROSITE" id="PS00463">
    <property type="entry name" value="ZN2_CY6_FUNGAL_1"/>
    <property type="match status" value="1"/>
</dbReference>
<dbReference type="PANTHER" id="PTHR36206:SF13">
    <property type="entry name" value="TRANSCRIPTIONAL REGULATORY PROTEIN MOC3"/>
    <property type="match status" value="1"/>
</dbReference>
<keyword evidence="9" id="KW-1185">Reference proteome</keyword>
<proteinExistence type="predicted"/>
<evidence type="ECO:0000256" key="4">
    <source>
        <dbReference type="ARBA" id="ARBA00023125"/>
    </source>
</evidence>
<dbReference type="RefSeq" id="XP_044656991.1">
    <property type="nucleotide sequence ID" value="XM_044801056.1"/>
</dbReference>
<accession>A0A9P3CDY3</accession>
<dbReference type="InterPro" id="IPR036864">
    <property type="entry name" value="Zn2-C6_fun-type_DNA-bd_sf"/>
</dbReference>
<evidence type="ECO:0000256" key="5">
    <source>
        <dbReference type="ARBA" id="ARBA00023163"/>
    </source>
</evidence>
<evidence type="ECO:0000256" key="3">
    <source>
        <dbReference type="ARBA" id="ARBA00023015"/>
    </source>
</evidence>
<keyword evidence="6" id="KW-0539">Nucleus</keyword>
<dbReference type="EMBL" id="BOLY01000003">
    <property type="protein sequence ID" value="GIZ42504.1"/>
    <property type="molecule type" value="Genomic_DNA"/>
</dbReference>
<protein>
    <recommendedName>
        <fullName evidence="7">Zn(2)-C6 fungal-type domain-containing protein</fullName>
    </recommendedName>
</protein>
<dbReference type="GO" id="GO:0000981">
    <property type="term" value="F:DNA-binding transcription factor activity, RNA polymerase II-specific"/>
    <property type="evidence" value="ECO:0007669"/>
    <property type="project" value="InterPro"/>
</dbReference>
<dbReference type="PROSITE" id="PS50048">
    <property type="entry name" value="ZN2_CY6_FUNGAL_2"/>
    <property type="match status" value="1"/>
</dbReference>
<evidence type="ECO:0000256" key="6">
    <source>
        <dbReference type="ARBA" id="ARBA00023242"/>
    </source>
</evidence>
<dbReference type="SMART" id="SM00066">
    <property type="entry name" value="GAL4"/>
    <property type="match status" value="1"/>
</dbReference>